<proteinExistence type="predicted"/>
<keyword evidence="1" id="KW-0802">TPR repeat</keyword>
<organism evidence="3 4">
    <name type="scientific">Tychonema bourrellyi FEM_GT703</name>
    <dbReference type="NCBI Taxonomy" id="2040638"/>
    <lineage>
        <taxon>Bacteria</taxon>
        <taxon>Bacillati</taxon>
        <taxon>Cyanobacteriota</taxon>
        <taxon>Cyanophyceae</taxon>
        <taxon>Oscillatoriophycideae</taxon>
        <taxon>Oscillatoriales</taxon>
        <taxon>Microcoleaceae</taxon>
        <taxon>Tychonema</taxon>
    </lineage>
</organism>
<protein>
    <recommendedName>
        <fullName evidence="5">Tetratricopeptide repeat protein</fullName>
    </recommendedName>
</protein>
<comment type="caution">
    <text evidence="3">The sequence shown here is derived from an EMBL/GenBank/DDBJ whole genome shotgun (WGS) entry which is preliminary data.</text>
</comment>
<evidence type="ECO:0008006" key="5">
    <source>
        <dbReference type="Google" id="ProtNLM"/>
    </source>
</evidence>
<evidence type="ECO:0000256" key="1">
    <source>
        <dbReference type="PROSITE-ProRule" id="PRU00339"/>
    </source>
</evidence>
<evidence type="ECO:0000313" key="3">
    <source>
        <dbReference type="EMBL" id="PHX54117.1"/>
    </source>
</evidence>
<evidence type="ECO:0000256" key="2">
    <source>
        <dbReference type="SAM" id="MobiDB-lite"/>
    </source>
</evidence>
<dbReference type="OrthoDB" id="530353at2"/>
<evidence type="ECO:0000313" key="4">
    <source>
        <dbReference type="Proteomes" id="UP000226442"/>
    </source>
</evidence>
<sequence length="241" mass="27140">MLNMKPLANAPNTGKQPPKKPHNSKWAALLLMLAVGFGGWQIGLPELAALFNNRGFENYKANKLAETQESYQLALSLDSKNRTALYNLGWLCEEVQDLGCARGKYREAAKLGLPAAYSNLARLYILHDKNYPAAVHLLLQGLKLAKDDQVKYSLFKNLGWARLKQARYPEALQHLNAAIKIDSERAATNCLKAQVLEGMKKTQEAQPLWKICLKYADSQELDEDIWIGMARQSLKEEKTKK</sequence>
<dbReference type="EMBL" id="NXIB02000123">
    <property type="protein sequence ID" value="PHX54117.1"/>
    <property type="molecule type" value="Genomic_DNA"/>
</dbReference>
<dbReference type="Gene3D" id="1.25.40.10">
    <property type="entry name" value="Tetratricopeptide repeat domain"/>
    <property type="match status" value="2"/>
</dbReference>
<feature type="region of interest" description="Disordered" evidence="2">
    <location>
        <begin position="1"/>
        <end position="21"/>
    </location>
</feature>
<keyword evidence="4" id="KW-1185">Reference proteome</keyword>
<dbReference type="SMART" id="SM00028">
    <property type="entry name" value="TPR"/>
    <property type="match status" value="4"/>
</dbReference>
<accession>A0A2G4EY72</accession>
<dbReference type="PROSITE" id="PS50005">
    <property type="entry name" value="TPR"/>
    <property type="match status" value="1"/>
</dbReference>
<dbReference type="SUPFAM" id="SSF48452">
    <property type="entry name" value="TPR-like"/>
    <property type="match status" value="1"/>
</dbReference>
<dbReference type="InterPro" id="IPR011990">
    <property type="entry name" value="TPR-like_helical_dom_sf"/>
</dbReference>
<dbReference type="RefSeq" id="WP_096830251.1">
    <property type="nucleotide sequence ID" value="NZ_NXIB02000123.1"/>
</dbReference>
<reference evidence="3" key="1">
    <citation type="submission" date="2017-10" db="EMBL/GenBank/DDBJ databases">
        <title>Draft genome sequence of the planktic cyanobacteria Tychonema bourrellyi isolated from alpine lentic freshwater.</title>
        <authorList>
            <person name="Tett A."/>
            <person name="Armanini F."/>
            <person name="Asnicar F."/>
            <person name="Boscaini A."/>
            <person name="Pasolli E."/>
            <person name="Zolfo M."/>
            <person name="Donati C."/>
            <person name="Salmaso N."/>
            <person name="Segata N."/>
        </authorList>
    </citation>
    <scope>NUCLEOTIDE SEQUENCE</scope>
    <source>
        <strain evidence="3">FEM_GT703</strain>
    </source>
</reference>
<dbReference type="InterPro" id="IPR019734">
    <property type="entry name" value="TPR_rpt"/>
</dbReference>
<name>A0A2G4EY72_9CYAN</name>
<dbReference type="Proteomes" id="UP000226442">
    <property type="component" value="Unassembled WGS sequence"/>
</dbReference>
<feature type="repeat" description="TPR" evidence="1">
    <location>
        <begin position="152"/>
        <end position="185"/>
    </location>
</feature>
<dbReference type="AlphaFoldDB" id="A0A2G4EY72"/>
<gene>
    <name evidence="3" type="ORF">CP500_017795</name>
</gene>